<evidence type="ECO:0000256" key="4">
    <source>
        <dbReference type="ARBA" id="ARBA00022723"/>
    </source>
</evidence>
<dbReference type="EMBL" id="CAJEWN010000639">
    <property type="protein sequence ID" value="CAD2187458.1"/>
    <property type="molecule type" value="Genomic_DNA"/>
</dbReference>
<evidence type="ECO:0000256" key="3">
    <source>
        <dbReference type="ARBA" id="ARBA00022617"/>
    </source>
</evidence>
<evidence type="ECO:0000256" key="10">
    <source>
        <dbReference type="SAM" id="Coils"/>
    </source>
</evidence>
<dbReference type="FunFam" id="1.10.630.10:FF:000182">
    <property type="entry name" value="Cytochrome P450 3A4"/>
    <property type="match status" value="1"/>
</dbReference>
<protein>
    <submittedName>
        <fullName evidence="11">Uncharacterized protein</fullName>
    </submittedName>
</protein>
<evidence type="ECO:0000256" key="5">
    <source>
        <dbReference type="ARBA" id="ARBA00023002"/>
    </source>
</evidence>
<comment type="caution">
    <text evidence="11">The sequence shown here is derived from an EMBL/GenBank/DDBJ whole genome shotgun (WGS) entry which is preliminary data.</text>
</comment>
<keyword evidence="4 8" id="KW-0479">Metal-binding</keyword>
<dbReference type="Proteomes" id="UP000580250">
    <property type="component" value="Unassembled WGS sequence"/>
</dbReference>
<evidence type="ECO:0000313" key="12">
    <source>
        <dbReference type="Proteomes" id="UP000580250"/>
    </source>
</evidence>
<reference evidence="11 12" key="1">
    <citation type="submission" date="2020-08" db="EMBL/GenBank/DDBJ databases">
        <authorList>
            <person name="Koutsovoulos G."/>
            <person name="Danchin GJ E."/>
        </authorList>
    </citation>
    <scope>NUCLEOTIDE SEQUENCE [LARGE SCALE GENOMIC DNA]</scope>
</reference>
<evidence type="ECO:0000256" key="9">
    <source>
        <dbReference type="RuleBase" id="RU000461"/>
    </source>
</evidence>
<evidence type="ECO:0000313" key="11">
    <source>
        <dbReference type="EMBL" id="CAD2187458.1"/>
    </source>
</evidence>
<feature type="coiled-coil region" evidence="10">
    <location>
        <begin position="255"/>
        <end position="283"/>
    </location>
</feature>
<sequence length="531" mass="61442">MFLLILLIITISSLLLFWTAIRKNNYWKNRGIRGPEPLLIKGNIDLIFGYNNPLSLQLFDWSKKYGRIYGIKNGWFNTLIISEPEMVKELLVDKFEYFHARALCPIIGDVDTNKLIHLFFAKGKRWKRLRSTANPAFSISNLKRVMPIIDDSIKININLLKEAESSGKFVDLHEYFVELAFDIIVRIAMGQKESKQFKSEYCQMARDSVIQISNNIFDYLAFIFPWLGENILEPFVKATGKLRGDPILILMGSIYKAVKQRKEEKMKKNEREGEEDEENLNNKKWVDFIDLFLESEAENNEVELKMSNGTYNKKEKFERCNTLDEIVLNCSLFLLAGFDTTANTLSLIAHNLVIYPEVQKRLFEEIEEICGLEEGEIINYEQLAKLKYADAVFKETLRLCPIATDVVNRKCEETTTLGNITIEKGTFVSVDLFTLHRDKKIWGEDAEEFKPERWLLNENINTPTEYYYPFGGGPRICIGMRLALMEIKMILVHLLRSFELEKCSETVLKPNLAGQAVLNSGKICVKLNLRK</sequence>
<keyword evidence="7 9" id="KW-0503">Monooxygenase</keyword>
<name>A0A6V7WKB5_MELEN</name>
<feature type="binding site" description="axial binding residue" evidence="8">
    <location>
        <position position="477"/>
    </location>
    <ligand>
        <name>heme</name>
        <dbReference type="ChEBI" id="CHEBI:30413"/>
    </ligand>
    <ligandPart>
        <name>Fe</name>
        <dbReference type="ChEBI" id="CHEBI:18248"/>
    </ligandPart>
</feature>
<dbReference type="AlphaFoldDB" id="A0A6V7WKB5"/>
<dbReference type="PRINTS" id="PR00385">
    <property type="entry name" value="P450"/>
</dbReference>
<keyword evidence="5 9" id="KW-0560">Oxidoreductase</keyword>
<evidence type="ECO:0000256" key="8">
    <source>
        <dbReference type="PIRSR" id="PIRSR602401-1"/>
    </source>
</evidence>
<gene>
    <name evidence="11" type="ORF">MENT_LOCUS40047</name>
</gene>
<dbReference type="GO" id="GO:0016705">
    <property type="term" value="F:oxidoreductase activity, acting on paired donors, with incorporation or reduction of molecular oxygen"/>
    <property type="evidence" value="ECO:0007669"/>
    <property type="project" value="InterPro"/>
</dbReference>
<dbReference type="InterPro" id="IPR017972">
    <property type="entry name" value="Cyt_P450_CS"/>
</dbReference>
<dbReference type="InterPro" id="IPR001128">
    <property type="entry name" value="Cyt_P450"/>
</dbReference>
<dbReference type="GO" id="GO:0020037">
    <property type="term" value="F:heme binding"/>
    <property type="evidence" value="ECO:0007669"/>
    <property type="project" value="InterPro"/>
</dbReference>
<evidence type="ECO:0000256" key="7">
    <source>
        <dbReference type="ARBA" id="ARBA00023033"/>
    </source>
</evidence>
<proteinExistence type="inferred from homology"/>
<dbReference type="PRINTS" id="PR00463">
    <property type="entry name" value="EP450I"/>
</dbReference>
<organism evidence="11 12">
    <name type="scientific">Meloidogyne enterolobii</name>
    <name type="common">Root-knot nematode worm</name>
    <name type="synonym">Meloidogyne mayaguensis</name>
    <dbReference type="NCBI Taxonomy" id="390850"/>
    <lineage>
        <taxon>Eukaryota</taxon>
        <taxon>Metazoa</taxon>
        <taxon>Ecdysozoa</taxon>
        <taxon>Nematoda</taxon>
        <taxon>Chromadorea</taxon>
        <taxon>Rhabditida</taxon>
        <taxon>Tylenchina</taxon>
        <taxon>Tylenchomorpha</taxon>
        <taxon>Tylenchoidea</taxon>
        <taxon>Meloidogynidae</taxon>
        <taxon>Meloidogyninae</taxon>
        <taxon>Meloidogyne</taxon>
    </lineage>
</organism>
<comment type="similarity">
    <text evidence="2 9">Belongs to the cytochrome P450 family.</text>
</comment>
<dbReference type="PANTHER" id="PTHR24292:SF102">
    <property type="entry name" value="CYTOCHROME P450 FAMILY-RELATED"/>
    <property type="match status" value="1"/>
</dbReference>
<dbReference type="InterPro" id="IPR036396">
    <property type="entry name" value="Cyt_P450_sf"/>
</dbReference>
<dbReference type="InterPro" id="IPR002401">
    <property type="entry name" value="Cyt_P450_E_grp-I"/>
</dbReference>
<dbReference type="OrthoDB" id="2789670at2759"/>
<keyword evidence="3 8" id="KW-0349">Heme</keyword>
<dbReference type="PROSITE" id="PS00086">
    <property type="entry name" value="CYTOCHROME_P450"/>
    <property type="match status" value="1"/>
</dbReference>
<dbReference type="Gene3D" id="1.10.630.10">
    <property type="entry name" value="Cytochrome P450"/>
    <property type="match status" value="1"/>
</dbReference>
<dbReference type="PANTHER" id="PTHR24292">
    <property type="entry name" value="CYTOCHROME P450"/>
    <property type="match status" value="1"/>
</dbReference>
<evidence type="ECO:0000256" key="6">
    <source>
        <dbReference type="ARBA" id="ARBA00023004"/>
    </source>
</evidence>
<comment type="cofactor">
    <cofactor evidence="1 8">
        <name>heme</name>
        <dbReference type="ChEBI" id="CHEBI:30413"/>
    </cofactor>
</comment>
<evidence type="ECO:0000256" key="1">
    <source>
        <dbReference type="ARBA" id="ARBA00001971"/>
    </source>
</evidence>
<evidence type="ECO:0000256" key="2">
    <source>
        <dbReference type="ARBA" id="ARBA00010617"/>
    </source>
</evidence>
<dbReference type="Pfam" id="PF00067">
    <property type="entry name" value="p450"/>
    <property type="match status" value="1"/>
</dbReference>
<keyword evidence="10" id="KW-0175">Coiled coil</keyword>
<dbReference type="GO" id="GO:0005506">
    <property type="term" value="F:iron ion binding"/>
    <property type="evidence" value="ECO:0007669"/>
    <property type="project" value="InterPro"/>
</dbReference>
<accession>A0A6V7WKB5</accession>
<dbReference type="GO" id="GO:0004497">
    <property type="term" value="F:monooxygenase activity"/>
    <property type="evidence" value="ECO:0007669"/>
    <property type="project" value="UniProtKB-KW"/>
</dbReference>
<dbReference type="InterPro" id="IPR050476">
    <property type="entry name" value="Insect_CytP450_Detox"/>
</dbReference>
<keyword evidence="6 8" id="KW-0408">Iron</keyword>
<dbReference type="SUPFAM" id="SSF48264">
    <property type="entry name" value="Cytochrome P450"/>
    <property type="match status" value="1"/>
</dbReference>